<dbReference type="EMBL" id="CP058559">
    <property type="protein sequence ID" value="QNO13845.1"/>
    <property type="molecule type" value="Genomic_DNA"/>
</dbReference>
<keyword evidence="2" id="KW-1185">Reference proteome</keyword>
<dbReference type="AlphaFoldDB" id="A0A7G9W583"/>
<evidence type="ECO:0000313" key="2">
    <source>
        <dbReference type="Proteomes" id="UP000516160"/>
    </source>
</evidence>
<gene>
    <name evidence="1" type="ORF">HYG86_03225</name>
</gene>
<evidence type="ECO:0000313" key="1">
    <source>
        <dbReference type="EMBL" id="QNO13845.1"/>
    </source>
</evidence>
<dbReference type="KEGG" id="acae:HYG86_03225"/>
<reference evidence="1 2" key="1">
    <citation type="submission" date="2020-07" db="EMBL/GenBank/DDBJ databases">
        <title>Alkalicella. sp. LB2 genome.</title>
        <authorList>
            <person name="Postec A."/>
            <person name="Quemeneur M."/>
        </authorList>
    </citation>
    <scope>NUCLEOTIDE SEQUENCE [LARGE SCALE GENOMIC DNA]</scope>
    <source>
        <strain evidence="1 2">LB2</strain>
    </source>
</reference>
<protein>
    <submittedName>
        <fullName evidence="1">Uncharacterized protein</fullName>
    </submittedName>
</protein>
<dbReference type="Proteomes" id="UP000516160">
    <property type="component" value="Chromosome"/>
</dbReference>
<dbReference type="RefSeq" id="WP_213167508.1">
    <property type="nucleotide sequence ID" value="NZ_CP058559.1"/>
</dbReference>
<name>A0A7G9W583_ALKCA</name>
<sequence length="219" mass="25579">MSAFLGPIHHWLYNKVILFERLEKDILEGLIAEVGEEASELYDKARENHGDPLNPDIPLEELIDTENIHGWLQTQIQKAETRHAEFLNQAFQKFNEEAVEVAREFYAKQGKFCGEQSESHAKPQNAQDLYQEINNYVLDGMPCDQANQLVVNEEDLVKWEVTQCLHVGYWKKVGADPNKFYKLRETWLDAFVAYANNDYEYRFSNDNGTLKHLIQRVRD</sequence>
<organism evidence="1 2">
    <name type="scientific">Alkalicella caledoniensis</name>
    <dbReference type="NCBI Taxonomy" id="2731377"/>
    <lineage>
        <taxon>Bacteria</taxon>
        <taxon>Bacillati</taxon>
        <taxon>Bacillota</taxon>
        <taxon>Clostridia</taxon>
        <taxon>Eubacteriales</taxon>
        <taxon>Proteinivoracaceae</taxon>
        <taxon>Alkalicella</taxon>
    </lineage>
</organism>
<proteinExistence type="predicted"/>
<accession>A0A7G9W583</accession>